<dbReference type="CDD" id="cd08241">
    <property type="entry name" value="QOR1"/>
    <property type="match status" value="1"/>
</dbReference>
<dbReference type="SMART" id="SM00829">
    <property type="entry name" value="PKS_ER"/>
    <property type="match status" value="1"/>
</dbReference>
<dbReference type="Gene3D" id="3.90.180.10">
    <property type="entry name" value="Medium-chain alcohol dehydrogenases, catalytic domain"/>
    <property type="match status" value="1"/>
</dbReference>
<feature type="domain" description="Enoyl reductase (ER)" evidence="1">
    <location>
        <begin position="11"/>
        <end position="324"/>
    </location>
</feature>
<evidence type="ECO:0000313" key="3">
    <source>
        <dbReference type="Proteomes" id="UP001148125"/>
    </source>
</evidence>
<evidence type="ECO:0000259" key="1">
    <source>
        <dbReference type="SMART" id="SM00829"/>
    </source>
</evidence>
<dbReference type="SUPFAM" id="SSF51735">
    <property type="entry name" value="NAD(P)-binding Rossmann-fold domains"/>
    <property type="match status" value="1"/>
</dbReference>
<keyword evidence="3" id="KW-1185">Reference proteome</keyword>
<dbReference type="InterPro" id="IPR036291">
    <property type="entry name" value="NAD(P)-bd_dom_sf"/>
</dbReference>
<dbReference type="EMBL" id="JAOTPO010000001">
    <property type="protein sequence ID" value="MDE5411790.1"/>
    <property type="molecule type" value="Genomic_DNA"/>
</dbReference>
<dbReference type="InterPro" id="IPR051397">
    <property type="entry name" value="Zn-ADH-like_protein"/>
</dbReference>
<reference evidence="2" key="1">
    <citation type="submission" date="2024-05" db="EMBL/GenBank/DDBJ databases">
        <title>Alkalihalobacillus sp. strain MEB203 novel alkaliphilic bacterium from Lonar Lake, India.</title>
        <authorList>
            <person name="Joshi A."/>
            <person name="Thite S."/>
            <person name="Mengade P."/>
        </authorList>
    </citation>
    <scope>NUCLEOTIDE SEQUENCE</scope>
    <source>
        <strain evidence="2">MEB 203</strain>
    </source>
</reference>
<dbReference type="InterPro" id="IPR013149">
    <property type="entry name" value="ADH-like_C"/>
</dbReference>
<comment type="caution">
    <text evidence="2">The sequence shown here is derived from an EMBL/GenBank/DDBJ whole genome shotgun (WGS) entry which is preliminary data.</text>
</comment>
<dbReference type="InterPro" id="IPR020843">
    <property type="entry name" value="ER"/>
</dbReference>
<dbReference type="Gene3D" id="3.40.50.720">
    <property type="entry name" value="NAD(P)-binding Rossmann-like Domain"/>
    <property type="match status" value="1"/>
</dbReference>
<evidence type="ECO:0000313" key="2">
    <source>
        <dbReference type="EMBL" id="MDE5411790.1"/>
    </source>
</evidence>
<accession>A0ABT5V8M8</accession>
<dbReference type="SUPFAM" id="SSF50129">
    <property type="entry name" value="GroES-like"/>
    <property type="match status" value="1"/>
</dbReference>
<dbReference type="Proteomes" id="UP001148125">
    <property type="component" value="Unassembled WGS sequence"/>
</dbReference>
<gene>
    <name evidence="2" type="ORF">N7Z68_00155</name>
</gene>
<dbReference type="PANTHER" id="PTHR43677">
    <property type="entry name" value="SHORT-CHAIN DEHYDROGENASE/REDUCTASE"/>
    <property type="match status" value="1"/>
</dbReference>
<dbReference type="InterPro" id="IPR002364">
    <property type="entry name" value="Quin_OxRdtase/zeta-crystal_CS"/>
</dbReference>
<dbReference type="PANTHER" id="PTHR43677:SF4">
    <property type="entry name" value="QUINONE OXIDOREDUCTASE-LIKE PROTEIN 2"/>
    <property type="match status" value="1"/>
</dbReference>
<sequence>MRSWLIREHGDPSDVLRLEEVPQPTIERNQVLIEVNAVALNFFDILLCQGKYQEKPPFPFTIGAELSGKIVSVNEGSKFKVGQRVIALPKLPSGGLAEYVAVDERSIYPIPKSMSSYEAASMFVTYHTSYYALHNRGNIKPGEVLLVHAGAGGVGSAAIQLGKAAGAYVIATAGGTEKTKVCRSLGADIVIDYLTEDFVQVVKERTDGKGADVIYDPVGGEIFERSRKCIAFDGRILVIGFAGGNIPSAPINHILVKNYSVVGVHWGLFSKLKPLEIQKEHKALMSLYEEGKINPLIYREFGFEEIVEALNLLADRKTWGKLVVKV</sequence>
<name>A0ABT5V8M8_9BACI</name>
<protein>
    <submittedName>
        <fullName evidence="2">NADPH:quinone oxidoreductase family protein</fullName>
    </submittedName>
</protein>
<dbReference type="Pfam" id="PF00107">
    <property type="entry name" value="ADH_zinc_N"/>
    <property type="match status" value="1"/>
</dbReference>
<dbReference type="InterPro" id="IPR013154">
    <property type="entry name" value="ADH-like_N"/>
</dbReference>
<proteinExistence type="predicted"/>
<dbReference type="InterPro" id="IPR011032">
    <property type="entry name" value="GroES-like_sf"/>
</dbReference>
<organism evidence="2 3">
    <name type="scientific">Alkalihalobacterium chitinilyticum</name>
    <dbReference type="NCBI Taxonomy" id="2980103"/>
    <lineage>
        <taxon>Bacteria</taxon>
        <taxon>Bacillati</taxon>
        <taxon>Bacillota</taxon>
        <taxon>Bacilli</taxon>
        <taxon>Bacillales</taxon>
        <taxon>Bacillaceae</taxon>
        <taxon>Alkalihalobacterium</taxon>
    </lineage>
</organism>
<dbReference type="PROSITE" id="PS01162">
    <property type="entry name" value="QOR_ZETA_CRYSTAL"/>
    <property type="match status" value="1"/>
</dbReference>
<dbReference type="Pfam" id="PF08240">
    <property type="entry name" value="ADH_N"/>
    <property type="match status" value="1"/>
</dbReference>